<organism evidence="1 2">
    <name type="scientific">Daphnia magna</name>
    <dbReference type="NCBI Taxonomy" id="35525"/>
    <lineage>
        <taxon>Eukaryota</taxon>
        <taxon>Metazoa</taxon>
        <taxon>Ecdysozoa</taxon>
        <taxon>Arthropoda</taxon>
        <taxon>Crustacea</taxon>
        <taxon>Branchiopoda</taxon>
        <taxon>Diplostraca</taxon>
        <taxon>Cladocera</taxon>
        <taxon>Anomopoda</taxon>
        <taxon>Daphniidae</taxon>
        <taxon>Daphnia</taxon>
    </lineage>
</organism>
<protein>
    <submittedName>
        <fullName evidence="1">Uncharacterized protein</fullName>
    </submittedName>
</protein>
<sequence length="114" mass="13151">MHTEKKETSISSLGSILPTFTLNFPFKKGTPIERNSNIVFFPPKMFGFLYTQISQLVGLLLLTFVSVRVDWMEFVHHPEIPFGFSKYFADGQHRCVIQSNIFRQKEGKTCTTML</sequence>
<reference evidence="1 2" key="1">
    <citation type="submission" date="2016-03" db="EMBL/GenBank/DDBJ databases">
        <title>EvidentialGene: Evidence-directed Construction of Genes on Genomes.</title>
        <authorList>
            <person name="Gilbert D.G."/>
            <person name="Choi J.-H."/>
            <person name="Mockaitis K."/>
            <person name="Colbourne J."/>
            <person name="Pfrender M."/>
        </authorList>
    </citation>
    <scope>NUCLEOTIDE SEQUENCE [LARGE SCALE GENOMIC DNA]</scope>
    <source>
        <strain evidence="1 2">Xinb3</strain>
        <tissue evidence="1">Complete organism</tissue>
    </source>
</reference>
<keyword evidence="2" id="KW-1185">Reference proteome</keyword>
<evidence type="ECO:0000313" key="1">
    <source>
        <dbReference type="EMBL" id="KZS09286.1"/>
    </source>
</evidence>
<gene>
    <name evidence="1" type="ORF">APZ42_026534</name>
</gene>
<comment type="caution">
    <text evidence="1">The sequence shown here is derived from an EMBL/GenBank/DDBJ whole genome shotgun (WGS) entry which is preliminary data.</text>
</comment>
<accession>A0A164S5W0</accession>
<dbReference type="AlphaFoldDB" id="A0A164S5W0"/>
<dbReference type="EMBL" id="LRGB01002080">
    <property type="protein sequence ID" value="KZS09286.1"/>
    <property type="molecule type" value="Genomic_DNA"/>
</dbReference>
<evidence type="ECO:0000313" key="2">
    <source>
        <dbReference type="Proteomes" id="UP000076858"/>
    </source>
</evidence>
<name>A0A164S5W0_9CRUS</name>
<dbReference type="Proteomes" id="UP000076858">
    <property type="component" value="Unassembled WGS sequence"/>
</dbReference>
<proteinExistence type="predicted"/>